<gene>
    <name evidence="1" type="ORF">S01H4_07137</name>
</gene>
<protein>
    <submittedName>
        <fullName evidence="1">Uncharacterized protein</fullName>
    </submittedName>
</protein>
<proteinExistence type="predicted"/>
<sequence length="188" mass="22320">GYLKLYEIGPWSEKECLFNFNTLRITMEFKDMANLIFNEIKPKLENNQGLSIFAKERAKFEGWLKVELCDSLSKYFKDVAPERDRVDITFENWAIELKTINTNIRYKNVKNKHRPITRNTQGVIDDIEKLKSTSYINRAVLFVVFPIIHDNENWQVQLQRISKLLREIVHIHFYFKNNIPGVVYFGSI</sequence>
<accession>X0ZN25</accession>
<dbReference type="AlphaFoldDB" id="X0ZN25"/>
<organism evidence="1">
    <name type="scientific">marine sediment metagenome</name>
    <dbReference type="NCBI Taxonomy" id="412755"/>
    <lineage>
        <taxon>unclassified sequences</taxon>
        <taxon>metagenomes</taxon>
        <taxon>ecological metagenomes</taxon>
    </lineage>
</organism>
<name>X0ZN25_9ZZZZ</name>
<dbReference type="EMBL" id="BART01002299">
    <property type="protein sequence ID" value="GAG59447.1"/>
    <property type="molecule type" value="Genomic_DNA"/>
</dbReference>
<evidence type="ECO:0000313" key="1">
    <source>
        <dbReference type="EMBL" id="GAG59447.1"/>
    </source>
</evidence>
<feature type="non-terminal residue" evidence="1">
    <location>
        <position position="1"/>
    </location>
</feature>
<reference evidence="1" key="1">
    <citation type="journal article" date="2014" name="Front. Microbiol.">
        <title>High frequency of phylogenetically diverse reductive dehalogenase-homologous genes in deep subseafloor sedimentary metagenomes.</title>
        <authorList>
            <person name="Kawai M."/>
            <person name="Futagami T."/>
            <person name="Toyoda A."/>
            <person name="Takaki Y."/>
            <person name="Nishi S."/>
            <person name="Hori S."/>
            <person name="Arai W."/>
            <person name="Tsubouchi T."/>
            <person name="Morono Y."/>
            <person name="Uchiyama I."/>
            <person name="Ito T."/>
            <person name="Fujiyama A."/>
            <person name="Inagaki F."/>
            <person name="Takami H."/>
        </authorList>
    </citation>
    <scope>NUCLEOTIDE SEQUENCE</scope>
    <source>
        <strain evidence="1">Expedition CK06-06</strain>
    </source>
</reference>
<comment type="caution">
    <text evidence="1">The sequence shown here is derived from an EMBL/GenBank/DDBJ whole genome shotgun (WGS) entry which is preliminary data.</text>
</comment>